<dbReference type="OrthoDB" id="9810135at2"/>
<feature type="binding site" evidence="5">
    <location>
        <begin position="212"/>
        <end position="219"/>
    </location>
    <ligand>
        <name>ATP</name>
        <dbReference type="ChEBI" id="CHEBI:30616"/>
    </ligand>
</feature>
<dbReference type="PANTHER" id="PTHR11070">
    <property type="entry name" value="UVRD / RECB / PCRA DNA HELICASE FAMILY MEMBER"/>
    <property type="match status" value="1"/>
</dbReference>
<dbReference type="KEGG" id="alp:LPB137_05185"/>
<evidence type="ECO:0000259" key="6">
    <source>
        <dbReference type="PROSITE" id="PS51198"/>
    </source>
</evidence>
<dbReference type="GO" id="GO:0005524">
    <property type="term" value="F:ATP binding"/>
    <property type="evidence" value="ECO:0007669"/>
    <property type="project" value="UniProtKB-UniRule"/>
</dbReference>
<dbReference type="AlphaFoldDB" id="A0A1P8KL39"/>
<dbReference type="PROSITE" id="PS51198">
    <property type="entry name" value="UVRD_HELICASE_ATP_BIND"/>
    <property type="match status" value="1"/>
</dbReference>
<proteinExistence type="predicted"/>
<dbReference type="Gene3D" id="3.40.50.300">
    <property type="entry name" value="P-loop containing nucleotide triphosphate hydrolases"/>
    <property type="match status" value="3"/>
</dbReference>
<dbReference type="GO" id="GO:0043138">
    <property type="term" value="F:3'-5' DNA helicase activity"/>
    <property type="evidence" value="ECO:0007669"/>
    <property type="project" value="TreeGrafter"/>
</dbReference>
<dbReference type="Pfam" id="PF00580">
    <property type="entry name" value="UvrD-helicase"/>
    <property type="match status" value="1"/>
</dbReference>
<dbReference type="InterPro" id="IPR027417">
    <property type="entry name" value="P-loop_NTPase"/>
</dbReference>
<name>A0A1P8KL39_9BACT</name>
<dbReference type="GO" id="GO:0016787">
    <property type="term" value="F:hydrolase activity"/>
    <property type="evidence" value="ECO:0007669"/>
    <property type="project" value="UniProtKB-UniRule"/>
</dbReference>
<keyword evidence="4 5" id="KW-0067">ATP-binding</keyword>
<dbReference type="STRING" id="1850254.LPB137_05185"/>
<dbReference type="RefSeq" id="WP_076085323.1">
    <property type="nucleotide sequence ID" value="NZ_CP019070.1"/>
</dbReference>
<accession>A0A1P8KL39</accession>
<dbReference type="GO" id="GO:0003677">
    <property type="term" value="F:DNA binding"/>
    <property type="evidence" value="ECO:0007669"/>
    <property type="project" value="InterPro"/>
</dbReference>
<evidence type="ECO:0000256" key="2">
    <source>
        <dbReference type="ARBA" id="ARBA00022801"/>
    </source>
</evidence>
<keyword evidence="3 5" id="KW-0347">Helicase</keyword>
<organism evidence="7 8">
    <name type="scientific">Poseidonibacter parvus</name>
    <dbReference type="NCBI Taxonomy" id="1850254"/>
    <lineage>
        <taxon>Bacteria</taxon>
        <taxon>Pseudomonadati</taxon>
        <taxon>Campylobacterota</taxon>
        <taxon>Epsilonproteobacteria</taxon>
        <taxon>Campylobacterales</taxon>
        <taxon>Arcobacteraceae</taxon>
        <taxon>Poseidonibacter</taxon>
    </lineage>
</organism>
<evidence type="ECO:0000313" key="7">
    <source>
        <dbReference type="EMBL" id="APW65283.1"/>
    </source>
</evidence>
<dbReference type="InterPro" id="IPR000212">
    <property type="entry name" value="DNA_helicase_UvrD/REP"/>
</dbReference>
<dbReference type="GO" id="GO:0000725">
    <property type="term" value="P:recombinational repair"/>
    <property type="evidence" value="ECO:0007669"/>
    <property type="project" value="TreeGrafter"/>
</dbReference>
<dbReference type="InterPro" id="IPR014016">
    <property type="entry name" value="UvrD-like_ATP-bd"/>
</dbReference>
<protein>
    <submittedName>
        <fullName evidence="7">Helicase IV</fullName>
    </submittedName>
</protein>
<gene>
    <name evidence="7" type="ORF">LPB137_05185</name>
</gene>
<evidence type="ECO:0000256" key="3">
    <source>
        <dbReference type="ARBA" id="ARBA00022806"/>
    </source>
</evidence>
<dbReference type="EMBL" id="CP019070">
    <property type="protein sequence ID" value="APW65283.1"/>
    <property type="molecule type" value="Genomic_DNA"/>
</dbReference>
<keyword evidence="2 5" id="KW-0378">Hydrolase</keyword>
<evidence type="ECO:0000256" key="5">
    <source>
        <dbReference type="PROSITE-ProRule" id="PRU00560"/>
    </source>
</evidence>
<dbReference type="GO" id="GO:0005829">
    <property type="term" value="C:cytosol"/>
    <property type="evidence" value="ECO:0007669"/>
    <property type="project" value="TreeGrafter"/>
</dbReference>
<reference evidence="7 8" key="1">
    <citation type="submission" date="2017-01" db="EMBL/GenBank/DDBJ databases">
        <title>Genome sequencing of Arcobacter sp. LPB0137.</title>
        <authorList>
            <person name="Lee G.-W."/>
            <person name="Yi H."/>
        </authorList>
    </citation>
    <scope>NUCLEOTIDE SEQUENCE [LARGE SCALE GENOMIC DNA]</scope>
    <source>
        <strain evidence="7 8">LPB0137</strain>
    </source>
</reference>
<evidence type="ECO:0000256" key="4">
    <source>
        <dbReference type="ARBA" id="ARBA00022840"/>
    </source>
</evidence>
<dbReference type="Proteomes" id="UP000186074">
    <property type="component" value="Chromosome"/>
</dbReference>
<feature type="domain" description="UvrD-like helicase ATP-binding" evidence="6">
    <location>
        <begin position="191"/>
        <end position="652"/>
    </location>
</feature>
<dbReference type="SUPFAM" id="SSF52540">
    <property type="entry name" value="P-loop containing nucleoside triphosphate hydrolases"/>
    <property type="match status" value="1"/>
</dbReference>
<keyword evidence="1 5" id="KW-0547">Nucleotide-binding</keyword>
<evidence type="ECO:0000313" key="8">
    <source>
        <dbReference type="Proteomes" id="UP000186074"/>
    </source>
</evidence>
<dbReference type="PANTHER" id="PTHR11070:SF63">
    <property type="entry name" value="DNA HELICASE IV"/>
    <property type="match status" value="1"/>
</dbReference>
<sequence length="950" mass="111457">MFNNVIRPSILGKFLNKYSKIEYDNKYLYLFIKNKQEESFSWREATGFVKINSSIFSSSIEFTFDSTHLKIDFLRKSDCKNSFNVINEFLKNIIDERIINKKNILYKYTQLEYLRDSNVVTLENELLPLFNSYNNQREYWDKSLSIESCKFLNGYLEYFPLTELSIKQLREEFESKTLNNRSSFYDKIESNPLTEEQRLAVIRDNDRNLVLAAAGTGKTSVMVAKALDIIDRGIAESENILILAYNKDASKELQDRLNFRGKDVFSDDNKKPQIKTFHALGREILFNAKKSVKISVFSEKPETLEKWISEWFVTKMESDDKFMEKFINLSYQAINPFDFKSKEEYDSYIRDNDYLTLQDEYVRGYQELLIANWLYLNGIEYEYEPSYVSKQRVEIGFDYRPDFFLTDYDIYLEHFGIDRVGNTRVDIDKDKYNYEIEQKRDLHNSFNTKLIETYHYNWTEKNLESTLYQHAVDNCITIKKRPKDEIFERLNKTEFLVDGIKRYLKCLQAIRVERLSDTDIYTRLEEEKIVNPKEYTELLSSIHSAYVEELRIQDSIDFDDMIIRAITEVNNKNFKPKWTHILVDEFQDISAARMEFLNSLIENGPSPRLTVVGDDWQSIYRFSGGKLELTTQFESRIGSCSTTMLQKTFRYNNSIAFTAGEFVMQNPEQYKKNVVTHTHVNSSQVYLLDSQVSKVENLELKTLRVIEEIIKNEPNASISIIARYRYLLKNTKKEVSKYLPKKEIKYWTFHGSKGLESDYCILIGFFQGKKGFPNENKEESVVEALLPSLDTFEHSEERRLLYVGITRAKKKSYLIADPKATSVFINELLSPKFKLHIASKSFNEKYREIFKCNVCTTGYYKIRKGEYGEFYSCSSGKSCRSNPRICSKCGAPSIDYEKESICNNPNCGFVMKICDVCGRPMKKRDGKFGSFWGCTGYGLKEDQCNNTRKL</sequence>
<keyword evidence="8" id="KW-1185">Reference proteome</keyword>
<evidence type="ECO:0000256" key="1">
    <source>
        <dbReference type="ARBA" id="ARBA00022741"/>
    </source>
</evidence>
<dbReference type="SUPFAM" id="SSF57783">
    <property type="entry name" value="Zinc beta-ribbon"/>
    <property type="match status" value="1"/>
</dbReference>
<dbReference type="Gene3D" id="3.30.65.10">
    <property type="entry name" value="Bacterial Topoisomerase I, domain 1"/>
    <property type="match status" value="1"/>
</dbReference>